<dbReference type="VEuPathDB" id="FungiDB:SCHCODRAFT_01115779"/>
<evidence type="ECO:0000256" key="2">
    <source>
        <dbReference type="SAM" id="MobiDB-lite"/>
    </source>
</evidence>
<dbReference type="GO" id="GO:0005737">
    <property type="term" value="C:cytoplasm"/>
    <property type="evidence" value="ECO:0007669"/>
    <property type="project" value="TreeGrafter"/>
</dbReference>
<feature type="compositionally biased region" description="Low complexity" evidence="2">
    <location>
        <begin position="21"/>
        <end position="40"/>
    </location>
</feature>
<dbReference type="STRING" id="578458.D8PNM7"/>
<dbReference type="InterPro" id="IPR011009">
    <property type="entry name" value="Kinase-like_dom_sf"/>
</dbReference>
<dbReference type="PANTHER" id="PTHR22603">
    <property type="entry name" value="CHOLINE/ETHANOALAMINE KINASE"/>
    <property type="match status" value="1"/>
</dbReference>
<organism evidence="4">
    <name type="scientific">Schizophyllum commune (strain H4-8 / FGSC 9210)</name>
    <name type="common">Split gill fungus</name>
    <dbReference type="NCBI Taxonomy" id="578458"/>
    <lineage>
        <taxon>Eukaryota</taxon>
        <taxon>Fungi</taxon>
        <taxon>Dikarya</taxon>
        <taxon>Basidiomycota</taxon>
        <taxon>Agaricomycotina</taxon>
        <taxon>Agaricomycetes</taxon>
        <taxon>Agaricomycetidae</taxon>
        <taxon>Agaricales</taxon>
        <taxon>Schizophyllaceae</taxon>
        <taxon>Schizophyllum</taxon>
    </lineage>
</organism>
<dbReference type="PANTHER" id="PTHR22603:SF93">
    <property type="entry name" value="RE24176P"/>
    <property type="match status" value="1"/>
</dbReference>
<dbReference type="eggNOG" id="KOG2686">
    <property type="taxonomic scope" value="Eukaryota"/>
</dbReference>
<sequence>MAAPVVGPDASAVPLPPVRPVRPLHQSSLSTTSSSSTGSSILPEVVKEEELAHSSVALKAKHYKHASFAANVLDIIHTINVPTWDHASIAPEDIKVFKVSGSMTNAVFFISCPSIPSAHTLLLRVYGPSSGELISRPRELHTLHILSSRYHIGPRVYGTFANGRVEEYFESTTLSAEDLRNPEISRWIGARMAELHSVDIDIVEDGAEWEIAATANVKSWLGHARDVLSLPAILEAARREIDIDAFEVEFRKYTEWLATVDDEQAGNRRVFAHNDTQYGNLLRLKALSPGVPKHRQIIVVDFEYAAPNPAAFDIANHFHEWTANYHSDTPHLLDPTRYPTADERRNMYKAYADHSGIVGVSDHWLGVLEDQSRLAYNAFSSSDDSRRMRISLFFGAVAFYYLLTSSAIDIPAYIPSSLSWYTGATMSTVATPKGWYKRIAPHPAPEHWTPRREALALAVLRSTKVEPEGFTLALFSDKVEDKHVAVDSLGRVVLVPKGDHDALVAHATDATALPETGMFRNLWQVARPTTGQPIDRIIVPKEGGGNAEISVSGWAGSAEEAMPLKRPVEGHEELPVVLKELVGLALEAREEFDSGKVDQAMVSRVKNIL</sequence>
<dbReference type="GeneID" id="9584782"/>
<evidence type="ECO:0008006" key="5">
    <source>
        <dbReference type="Google" id="ProtNLM"/>
    </source>
</evidence>
<dbReference type="InParanoid" id="D8PNM7"/>
<reference evidence="3 4" key="1">
    <citation type="journal article" date="2010" name="Nat. Biotechnol.">
        <title>Genome sequence of the model mushroom Schizophyllum commune.</title>
        <authorList>
            <person name="Ohm R.A."/>
            <person name="de Jong J.F."/>
            <person name="Lugones L.G."/>
            <person name="Aerts A."/>
            <person name="Kothe E."/>
            <person name="Stajich J.E."/>
            <person name="de Vries R.P."/>
            <person name="Record E."/>
            <person name="Levasseur A."/>
            <person name="Baker S.E."/>
            <person name="Bartholomew K.A."/>
            <person name="Coutinho P.M."/>
            <person name="Erdmann S."/>
            <person name="Fowler T.J."/>
            <person name="Gathman A.C."/>
            <person name="Lombard V."/>
            <person name="Henrissat B."/>
            <person name="Knabe N."/>
            <person name="Kuees U."/>
            <person name="Lilly W.W."/>
            <person name="Lindquist E."/>
            <person name="Lucas S."/>
            <person name="Magnuson J.K."/>
            <person name="Piumi F."/>
            <person name="Raudaskoski M."/>
            <person name="Salamov A."/>
            <person name="Schmutz J."/>
            <person name="Schwarze F.W.M.R."/>
            <person name="vanKuyk P.A."/>
            <person name="Horton J.S."/>
            <person name="Grigoriev I.V."/>
            <person name="Woesten H.A.B."/>
        </authorList>
    </citation>
    <scope>NUCLEOTIDE SEQUENCE [LARGE SCALE GENOMIC DNA]</scope>
    <source>
        <strain evidence="4">H4-8 / FGSC 9210</strain>
    </source>
</reference>
<evidence type="ECO:0000256" key="1">
    <source>
        <dbReference type="ARBA" id="ARBA00038211"/>
    </source>
</evidence>
<feature type="region of interest" description="Disordered" evidence="2">
    <location>
        <begin position="14"/>
        <end position="40"/>
    </location>
</feature>
<gene>
    <name evidence="3" type="ORF">SCHCODRAFT_255392</name>
</gene>
<dbReference type="GO" id="GO:0004103">
    <property type="term" value="F:choline kinase activity"/>
    <property type="evidence" value="ECO:0007669"/>
    <property type="project" value="TreeGrafter"/>
</dbReference>
<dbReference type="SUPFAM" id="SSF56112">
    <property type="entry name" value="Protein kinase-like (PK-like)"/>
    <property type="match status" value="1"/>
</dbReference>
<dbReference type="OrthoDB" id="10267235at2759"/>
<name>D8PNM7_SCHCM</name>
<keyword evidence="4" id="KW-1185">Reference proteome</keyword>
<dbReference type="Gene3D" id="3.30.200.20">
    <property type="entry name" value="Phosphorylase Kinase, domain 1"/>
    <property type="match status" value="1"/>
</dbReference>
<dbReference type="GO" id="GO:0006646">
    <property type="term" value="P:phosphatidylethanolamine biosynthetic process"/>
    <property type="evidence" value="ECO:0007669"/>
    <property type="project" value="TreeGrafter"/>
</dbReference>
<dbReference type="Gene3D" id="3.90.1200.10">
    <property type="match status" value="1"/>
</dbReference>
<dbReference type="KEGG" id="scm:SCHCO_01115779"/>
<dbReference type="Pfam" id="PF01633">
    <property type="entry name" value="Choline_kinase"/>
    <property type="match status" value="1"/>
</dbReference>
<dbReference type="HOGENOM" id="CLU_448461_0_0_1"/>
<dbReference type="CDD" id="cd05157">
    <property type="entry name" value="ETNK_euk"/>
    <property type="match status" value="1"/>
</dbReference>
<dbReference type="Proteomes" id="UP000007431">
    <property type="component" value="Unassembled WGS sequence"/>
</dbReference>
<dbReference type="EMBL" id="GL377302">
    <property type="protein sequence ID" value="EFJ02248.1"/>
    <property type="molecule type" value="Genomic_DNA"/>
</dbReference>
<dbReference type="GO" id="GO:0004305">
    <property type="term" value="F:ethanolamine kinase activity"/>
    <property type="evidence" value="ECO:0007669"/>
    <property type="project" value="TreeGrafter"/>
</dbReference>
<evidence type="ECO:0000313" key="3">
    <source>
        <dbReference type="EMBL" id="EFJ02248.1"/>
    </source>
</evidence>
<dbReference type="AlphaFoldDB" id="D8PNM7"/>
<proteinExistence type="inferred from homology"/>
<protein>
    <recommendedName>
        <fullName evidence="5">Choline kinase N-terminal domain-containing protein</fullName>
    </recommendedName>
</protein>
<evidence type="ECO:0000313" key="4">
    <source>
        <dbReference type="Proteomes" id="UP000007431"/>
    </source>
</evidence>
<comment type="similarity">
    <text evidence="1">Belongs to the choline/ethanolamine kinase family.</text>
</comment>
<accession>D8PNM7</accession>